<name>A0A1M4SF31_9FIRM</name>
<dbReference type="Gene3D" id="3.40.1710.10">
    <property type="entry name" value="abc type-2 transporter like domain"/>
    <property type="match status" value="1"/>
</dbReference>
<evidence type="ECO:0000256" key="7">
    <source>
        <dbReference type="ARBA" id="ARBA00023136"/>
    </source>
</evidence>
<dbReference type="AlphaFoldDB" id="A0A1M4SF31"/>
<evidence type="ECO:0000313" key="11">
    <source>
        <dbReference type="Proteomes" id="UP000184404"/>
    </source>
</evidence>
<evidence type="ECO:0000256" key="4">
    <source>
        <dbReference type="ARBA" id="ARBA00022475"/>
    </source>
</evidence>
<feature type="transmembrane region" description="Helical" evidence="8">
    <location>
        <begin position="225"/>
        <end position="246"/>
    </location>
</feature>
<dbReference type="InterPro" id="IPR013525">
    <property type="entry name" value="ABC2_TM"/>
</dbReference>
<dbReference type="PROSITE" id="PS51012">
    <property type="entry name" value="ABC_TM2"/>
    <property type="match status" value="1"/>
</dbReference>
<comment type="similarity">
    <text evidence="2">Belongs to the ABC-2 integral membrane protein family.</text>
</comment>
<evidence type="ECO:0000313" key="10">
    <source>
        <dbReference type="EMBL" id="SHE30833.1"/>
    </source>
</evidence>
<evidence type="ECO:0000256" key="2">
    <source>
        <dbReference type="ARBA" id="ARBA00007783"/>
    </source>
</evidence>
<dbReference type="Pfam" id="PF12698">
    <property type="entry name" value="ABC2_membrane_3"/>
    <property type="match status" value="1"/>
</dbReference>
<dbReference type="Proteomes" id="UP000184404">
    <property type="component" value="Unassembled WGS sequence"/>
</dbReference>
<dbReference type="RefSeq" id="WP_072934245.1">
    <property type="nucleotide sequence ID" value="NZ_FQUG01000002.1"/>
</dbReference>
<evidence type="ECO:0000256" key="1">
    <source>
        <dbReference type="ARBA" id="ARBA00004651"/>
    </source>
</evidence>
<keyword evidence="6 8" id="KW-1133">Transmembrane helix</keyword>
<accession>A0A1M4SF31</accession>
<dbReference type="InterPro" id="IPR047817">
    <property type="entry name" value="ABC2_TM_bact-type"/>
</dbReference>
<evidence type="ECO:0000256" key="8">
    <source>
        <dbReference type="SAM" id="Phobius"/>
    </source>
</evidence>
<comment type="subcellular location">
    <subcellularLocation>
        <location evidence="1">Cell membrane</location>
        <topology evidence="1">Multi-pass membrane protein</topology>
    </subcellularLocation>
</comment>
<keyword evidence="11" id="KW-1185">Reference proteome</keyword>
<dbReference type="OrthoDB" id="9776218at2"/>
<dbReference type="GO" id="GO:0005886">
    <property type="term" value="C:plasma membrane"/>
    <property type="evidence" value="ECO:0007669"/>
    <property type="project" value="UniProtKB-SubCell"/>
</dbReference>
<dbReference type="InterPro" id="IPR051449">
    <property type="entry name" value="ABC-2_transporter_component"/>
</dbReference>
<keyword evidence="7 8" id="KW-0472">Membrane</keyword>
<feature type="transmembrane region" description="Helical" evidence="8">
    <location>
        <begin position="29"/>
        <end position="47"/>
    </location>
</feature>
<keyword evidence="4" id="KW-1003">Cell membrane</keyword>
<dbReference type="PANTHER" id="PTHR30294:SF29">
    <property type="entry name" value="MULTIDRUG ABC TRANSPORTER PERMEASE YBHS-RELATED"/>
    <property type="match status" value="1"/>
</dbReference>
<feature type="transmembrane region" description="Helical" evidence="8">
    <location>
        <begin position="252"/>
        <end position="278"/>
    </location>
</feature>
<feature type="transmembrane region" description="Helical" evidence="8">
    <location>
        <begin position="174"/>
        <end position="198"/>
    </location>
</feature>
<dbReference type="STRING" id="1123243.SAMN02745190_00114"/>
<feature type="domain" description="ABC transmembrane type-2" evidence="9">
    <location>
        <begin position="141"/>
        <end position="368"/>
    </location>
</feature>
<proteinExistence type="inferred from homology"/>
<evidence type="ECO:0000259" key="9">
    <source>
        <dbReference type="PROSITE" id="PS51012"/>
    </source>
</evidence>
<dbReference type="GO" id="GO:0140359">
    <property type="term" value="F:ABC-type transporter activity"/>
    <property type="evidence" value="ECO:0007669"/>
    <property type="project" value="InterPro"/>
</dbReference>
<feature type="transmembrane region" description="Helical" evidence="8">
    <location>
        <begin position="285"/>
        <end position="305"/>
    </location>
</feature>
<keyword evidence="5 8" id="KW-0812">Transmembrane</keyword>
<gene>
    <name evidence="10" type="ORF">SAMN02745190_00114</name>
</gene>
<keyword evidence="3" id="KW-0813">Transport</keyword>
<evidence type="ECO:0000256" key="6">
    <source>
        <dbReference type="ARBA" id="ARBA00022989"/>
    </source>
</evidence>
<protein>
    <submittedName>
        <fullName evidence="10">ABC-2 type transport system permease protein</fullName>
    </submittedName>
</protein>
<sequence length="371" mass="41124">MNDFSGFSRRLRALVYKEFLQLIRDNSSLLLGIALPLVLILLIGYGISLDVKNVPTAVVLEDPSPTAQDSVSFLTGSDYFNPRYVTSMKEAEILMEQRKADVILRIPPDFTEKLEHGEAKIQAILYGVETTTSMTVQGYLETGLASWLEARQGSTHGAVIVTRMWFNDANTSSWFFVPGLIMLIMTIVGVFLTAVVMAREWERGTFESLFVTPVQAAELILAKMIPYFCVAMAGMLLCLVAGHYLYGVPLRGSIILILAVSMLFLIVALGIGLVISALTKNQFNACQLALLVTFMPSVMISGFLFDMHSQPIVIQAVGQLFPTTYYLILLKSLFLSGNNFPLIIKNSLILVVYAVLFLGLAFHITRKRVEE</sequence>
<reference evidence="10 11" key="1">
    <citation type="submission" date="2016-11" db="EMBL/GenBank/DDBJ databases">
        <authorList>
            <person name="Jaros S."/>
            <person name="Januszkiewicz K."/>
            <person name="Wedrychowicz H."/>
        </authorList>
    </citation>
    <scope>NUCLEOTIDE SEQUENCE [LARGE SCALE GENOMIC DNA]</scope>
    <source>
        <strain evidence="10 11">DSM 10502</strain>
    </source>
</reference>
<dbReference type="PANTHER" id="PTHR30294">
    <property type="entry name" value="MEMBRANE COMPONENT OF ABC TRANSPORTER YHHJ-RELATED"/>
    <property type="match status" value="1"/>
</dbReference>
<feature type="transmembrane region" description="Helical" evidence="8">
    <location>
        <begin position="342"/>
        <end position="364"/>
    </location>
</feature>
<evidence type="ECO:0000256" key="5">
    <source>
        <dbReference type="ARBA" id="ARBA00022692"/>
    </source>
</evidence>
<dbReference type="EMBL" id="FQUG01000002">
    <property type="protein sequence ID" value="SHE30833.1"/>
    <property type="molecule type" value="Genomic_DNA"/>
</dbReference>
<evidence type="ECO:0000256" key="3">
    <source>
        <dbReference type="ARBA" id="ARBA00022448"/>
    </source>
</evidence>
<organism evidence="10 11">
    <name type="scientific">Schwartzia succinivorans DSM 10502</name>
    <dbReference type="NCBI Taxonomy" id="1123243"/>
    <lineage>
        <taxon>Bacteria</taxon>
        <taxon>Bacillati</taxon>
        <taxon>Bacillota</taxon>
        <taxon>Negativicutes</taxon>
        <taxon>Selenomonadales</taxon>
        <taxon>Selenomonadaceae</taxon>
        <taxon>Schwartzia</taxon>
    </lineage>
</organism>